<comment type="similarity">
    <text evidence="3 10 13">Belongs to the IPP transferase family.</text>
</comment>
<feature type="region of interest" description="Interaction with substrate tRNA" evidence="10">
    <location>
        <begin position="42"/>
        <end position="45"/>
    </location>
</feature>
<name>A0A7X2NFU2_9FIRM</name>
<feature type="binding site" evidence="10">
    <location>
        <begin position="17"/>
        <end position="24"/>
    </location>
    <ligand>
        <name>ATP</name>
        <dbReference type="ChEBI" id="CHEBI:30616"/>
    </ligand>
</feature>
<evidence type="ECO:0000313" key="15">
    <source>
        <dbReference type="Proteomes" id="UP000461754"/>
    </source>
</evidence>
<comment type="caution">
    <text evidence="14">The sequence shown here is derived from an EMBL/GenBank/DDBJ whole genome shotgun (WGS) entry which is preliminary data.</text>
</comment>
<feature type="binding site" evidence="10">
    <location>
        <begin position="19"/>
        <end position="24"/>
    </location>
    <ligand>
        <name>substrate</name>
    </ligand>
</feature>
<evidence type="ECO:0000256" key="2">
    <source>
        <dbReference type="ARBA" id="ARBA00003213"/>
    </source>
</evidence>
<keyword evidence="6 10" id="KW-0547">Nucleotide-binding</keyword>
<dbReference type="InterPro" id="IPR039657">
    <property type="entry name" value="Dimethylallyltransferase"/>
</dbReference>
<protein>
    <recommendedName>
        <fullName evidence="10">tRNA dimethylallyltransferase</fullName>
        <ecNumber evidence="10">2.5.1.75</ecNumber>
    </recommendedName>
    <alternativeName>
        <fullName evidence="10">Dimethylallyl diphosphate:tRNA dimethylallyltransferase</fullName>
        <shortName evidence="10">DMAPP:tRNA dimethylallyltransferase</shortName>
        <shortName evidence="10">DMATase</shortName>
    </alternativeName>
    <alternativeName>
        <fullName evidence="10">Isopentenyl-diphosphate:tRNA isopentenyltransferase</fullName>
        <shortName evidence="10">IPP transferase</shortName>
        <shortName evidence="10">IPPT</shortName>
        <shortName evidence="10">IPTase</shortName>
    </alternativeName>
</protein>
<evidence type="ECO:0000256" key="12">
    <source>
        <dbReference type="RuleBase" id="RU003784"/>
    </source>
</evidence>
<comment type="cofactor">
    <cofactor evidence="1 10">
        <name>Mg(2+)</name>
        <dbReference type="ChEBI" id="CHEBI:18420"/>
    </cofactor>
</comment>
<comment type="subunit">
    <text evidence="10">Monomer.</text>
</comment>
<keyword evidence="8 10" id="KW-0460">Magnesium</keyword>
<dbReference type="Gene3D" id="1.10.287.890">
    <property type="entry name" value="Crystal structure of tRNA isopentenylpyrophosphate transferase (bh2366) domain"/>
    <property type="match status" value="1"/>
</dbReference>
<keyword evidence="4 10" id="KW-0808">Transferase</keyword>
<comment type="catalytic activity">
    <reaction evidence="9 10 11">
        <text>adenosine(37) in tRNA + dimethylallyl diphosphate = N(6)-dimethylallyladenosine(37) in tRNA + diphosphate</text>
        <dbReference type="Rhea" id="RHEA:26482"/>
        <dbReference type="Rhea" id="RHEA-COMP:10162"/>
        <dbReference type="Rhea" id="RHEA-COMP:10375"/>
        <dbReference type="ChEBI" id="CHEBI:33019"/>
        <dbReference type="ChEBI" id="CHEBI:57623"/>
        <dbReference type="ChEBI" id="CHEBI:74411"/>
        <dbReference type="ChEBI" id="CHEBI:74415"/>
        <dbReference type="EC" id="2.5.1.75"/>
    </reaction>
</comment>
<evidence type="ECO:0000256" key="8">
    <source>
        <dbReference type="ARBA" id="ARBA00022842"/>
    </source>
</evidence>
<evidence type="ECO:0000256" key="7">
    <source>
        <dbReference type="ARBA" id="ARBA00022840"/>
    </source>
</evidence>
<reference evidence="14 15" key="1">
    <citation type="submission" date="2019-08" db="EMBL/GenBank/DDBJ databases">
        <title>In-depth cultivation of the pig gut microbiome towards novel bacterial diversity and tailored functional studies.</title>
        <authorList>
            <person name="Wylensek D."/>
            <person name="Hitch T.C.A."/>
            <person name="Clavel T."/>
        </authorList>
    </citation>
    <scope>NUCLEOTIDE SEQUENCE [LARGE SCALE GENOMIC DNA]</scope>
    <source>
        <strain evidence="14 15">RF-744-FAT-4</strain>
    </source>
</reference>
<dbReference type="EMBL" id="VUMO01000004">
    <property type="protein sequence ID" value="MSS19640.1"/>
    <property type="molecule type" value="Genomic_DNA"/>
</dbReference>
<organism evidence="14 15">
    <name type="scientific">Pseudoramibacter porci</name>
    <dbReference type="NCBI Taxonomy" id="2606631"/>
    <lineage>
        <taxon>Bacteria</taxon>
        <taxon>Bacillati</taxon>
        <taxon>Bacillota</taxon>
        <taxon>Clostridia</taxon>
        <taxon>Eubacteriales</taxon>
        <taxon>Eubacteriaceae</taxon>
        <taxon>Pseudoramibacter</taxon>
    </lineage>
</organism>
<dbReference type="Gene3D" id="1.10.20.140">
    <property type="match status" value="1"/>
</dbReference>
<dbReference type="InterPro" id="IPR027417">
    <property type="entry name" value="P-loop_NTPase"/>
</dbReference>
<dbReference type="GO" id="GO:0006400">
    <property type="term" value="P:tRNA modification"/>
    <property type="evidence" value="ECO:0007669"/>
    <property type="project" value="TreeGrafter"/>
</dbReference>
<comment type="function">
    <text evidence="2 10 12">Catalyzes the transfer of a dimethylallyl group onto the adenine at position 37 in tRNAs that read codons beginning with uridine, leading to the formation of N6-(dimethylallyl)adenosine (i(6)A).</text>
</comment>
<evidence type="ECO:0000256" key="11">
    <source>
        <dbReference type="RuleBase" id="RU003783"/>
    </source>
</evidence>
<dbReference type="NCBIfam" id="TIGR00174">
    <property type="entry name" value="miaA"/>
    <property type="match status" value="1"/>
</dbReference>
<evidence type="ECO:0000256" key="1">
    <source>
        <dbReference type="ARBA" id="ARBA00001946"/>
    </source>
</evidence>
<dbReference type="GO" id="GO:0052381">
    <property type="term" value="F:tRNA dimethylallyltransferase activity"/>
    <property type="evidence" value="ECO:0007669"/>
    <property type="project" value="UniProtKB-UniRule"/>
</dbReference>
<evidence type="ECO:0000256" key="9">
    <source>
        <dbReference type="ARBA" id="ARBA00049563"/>
    </source>
</evidence>
<dbReference type="SUPFAM" id="SSF52540">
    <property type="entry name" value="P-loop containing nucleoside triphosphate hydrolases"/>
    <property type="match status" value="2"/>
</dbReference>
<dbReference type="RefSeq" id="WP_154576050.1">
    <property type="nucleotide sequence ID" value="NZ_VUMO01000004.1"/>
</dbReference>
<dbReference type="FunFam" id="1.10.20.140:FF:000001">
    <property type="entry name" value="tRNA dimethylallyltransferase"/>
    <property type="match status" value="1"/>
</dbReference>
<proteinExistence type="inferred from homology"/>
<evidence type="ECO:0000256" key="5">
    <source>
        <dbReference type="ARBA" id="ARBA00022694"/>
    </source>
</evidence>
<sequence>MNKRQKGEKPVVPVIVGPTASGKTSLSIDIAKHFDGEIVSADSMQIYRRMNIGTAKPTETEKQGIVHHLMDFVEPDQAFSVADYKDSAIAAIHDIVDRGKTAIIVGGTGLYINALTQKWGFPDIKTDPEIRRKLTAAYNTQPPEAIYKRLEQIDPEAAAKIHPHNHKRVIRALEIYETTGKTKTYWEGQVRKIDLPFDYLLLGIQMSRDVLYQRIDERVDLMIKDGLVEEVRGLLNDGYDPALVSMQALGYKEIVPVLKGQATLEEQVRILKRDTRHFAKRQLTWFRKNTDIHWFDVEKNKDREQLADQMIQYIENYKGEYNIERYSY</sequence>
<keyword evidence="7 10" id="KW-0067">ATP-binding</keyword>
<evidence type="ECO:0000256" key="13">
    <source>
        <dbReference type="RuleBase" id="RU003785"/>
    </source>
</evidence>
<dbReference type="InterPro" id="IPR018022">
    <property type="entry name" value="IPT"/>
</dbReference>
<feature type="site" description="Interaction with substrate tRNA" evidence="10">
    <location>
        <position position="131"/>
    </location>
</feature>
<dbReference type="PANTHER" id="PTHR11088:SF60">
    <property type="entry name" value="TRNA DIMETHYLALLYLTRANSFERASE"/>
    <property type="match status" value="1"/>
</dbReference>
<evidence type="ECO:0000256" key="4">
    <source>
        <dbReference type="ARBA" id="ARBA00022679"/>
    </source>
</evidence>
<feature type="site" description="Interaction with substrate tRNA" evidence="10">
    <location>
        <position position="108"/>
    </location>
</feature>
<dbReference type="EC" id="2.5.1.75" evidence="10"/>
<comment type="caution">
    <text evidence="10">Lacks conserved residue(s) required for the propagation of feature annotation.</text>
</comment>
<dbReference type="Proteomes" id="UP000461754">
    <property type="component" value="Unassembled WGS sequence"/>
</dbReference>
<accession>A0A7X2NFU2</accession>
<evidence type="ECO:0000256" key="3">
    <source>
        <dbReference type="ARBA" id="ARBA00005842"/>
    </source>
</evidence>
<keyword evidence="5 10" id="KW-0819">tRNA processing</keyword>
<dbReference type="GO" id="GO:0005524">
    <property type="term" value="F:ATP binding"/>
    <property type="evidence" value="ECO:0007669"/>
    <property type="project" value="UniProtKB-UniRule"/>
</dbReference>
<keyword evidence="15" id="KW-1185">Reference proteome</keyword>
<dbReference type="HAMAP" id="MF_00185">
    <property type="entry name" value="IPP_trans"/>
    <property type="match status" value="1"/>
</dbReference>
<dbReference type="Gene3D" id="3.40.50.300">
    <property type="entry name" value="P-loop containing nucleotide triphosphate hydrolases"/>
    <property type="match status" value="1"/>
</dbReference>
<evidence type="ECO:0000256" key="6">
    <source>
        <dbReference type="ARBA" id="ARBA00022741"/>
    </source>
</evidence>
<dbReference type="Pfam" id="PF01715">
    <property type="entry name" value="IPPT"/>
    <property type="match status" value="1"/>
</dbReference>
<dbReference type="PANTHER" id="PTHR11088">
    <property type="entry name" value="TRNA DIMETHYLALLYLTRANSFERASE"/>
    <property type="match status" value="1"/>
</dbReference>
<gene>
    <name evidence="10 14" type="primary">miaA</name>
    <name evidence="14" type="ORF">FYJ52_04375</name>
</gene>
<evidence type="ECO:0000313" key="14">
    <source>
        <dbReference type="EMBL" id="MSS19640.1"/>
    </source>
</evidence>
<dbReference type="AlphaFoldDB" id="A0A7X2NFU2"/>
<evidence type="ECO:0000256" key="10">
    <source>
        <dbReference type="HAMAP-Rule" id="MF_00185"/>
    </source>
</evidence>